<dbReference type="AlphaFoldDB" id="A0A2U3QEM8"/>
<evidence type="ECO:0000313" key="3">
    <source>
        <dbReference type="Proteomes" id="UP000245125"/>
    </source>
</evidence>
<keyword evidence="1" id="KW-0812">Transmembrane</keyword>
<keyword evidence="1" id="KW-1133">Transmembrane helix</keyword>
<evidence type="ECO:0000313" key="2">
    <source>
        <dbReference type="EMBL" id="SPP99779.1"/>
    </source>
</evidence>
<accession>A0A2U3QEM8</accession>
<reference evidence="3" key="1">
    <citation type="submission" date="2018-03" db="EMBL/GenBank/DDBJ databases">
        <authorList>
            <person name="Zecchin S."/>
        </authorList>
    </citation>
    <scope>NUCLEOTIDE SEQUENCE [LARGE SCALE GENOMIC DNA]</scope>
</reference>
<proteinExistence type="predicted"/>
<feature type="transmembrane region" description="Helical" evidence="1">
    <location>
        <begin position="124"/>
        <end position="145"/>
    </location>
</feature>
<evidence type="ECO:0008006" key="4">
    <source>
        <dbReference type="Google" id="ProtNLM"/>
    </source>
</evidence>
<gene>
    <name evidence="2" type="ORF">NBG4_1160002</name>
</gene>
<protein>
    <recommendedName>
        <fullName evidence="4">Rod shape-determining protein MreD</fullName>
    </recommendedName>
</protein>
<feature type="transmembrane region" description="Helical" evidence="1">
    <location>
        <begin position="93"/>
        <end position="112"/>
    </location>
</feature>
<name>A0A2U3QEM8_9BACT</name>
<keyword evidence="3" id="KW-1185">Reference proteome</keyword>
<dbReference type="Gene3D" id="1.10.1760.20">
    <property type="match status" value="1"/>
</dbReference>
<dbReference type="EMBL" id="OUUY01000020">
    <property type="protein sequence ID" value="SPP99779.1"/>
    <property type="molecule type" value="Genomic_DNA"/>
</dbReference>
<dbReference type="Proteomes" id="UP000245125">
    <property type="component" value="Unassembled WGS sequence"/>
</dbReference>
<sequence length="151" mass="16118">MKYLFLAIGAFLAFFLQGRISVLGISPDLTVLLIFFAGFRYGETSGLLLGLLTGAVEDSLCGSFIGPHMLSKGIIGFSSSFFISGGFLRWTPLLGAIAVTVLTISDNIVVLLTRTIFDKMPATLPQAVFVTVMQALLNAPAGIFMGPKHVE</sequence>
<evidence type="ECO:0000256" key="1">
    <source>
        <dbReference type="SAM" id="Phobius"/>
    </source>
</evidence>
<keyword evidence="1" id="KW-0472">Membrane</keyword>
<organism evidence="2 3">
    <name type="scientific">Candidatus Sulfobium mesophilum</name>
    <dbReference type="NCBI Taxonomy" id="2016548"/>
    <lineage>
        <taxon>Bacteria</taxon>
        <taxon>Pseudomonadati</taxon>
        <taxon>Nitrospirota</taxon>
        <taxon>Nitrospiria</taxon>
        <taxon>Nitrospirales</taxon>
        <taxon>Nitrospiraceae</taxon>
        <taxon>Candidatus Sulfobium</taxon>
    </lineage>
</organism>